<feature type="region of interest" description="Disordered" evidence="1">
    <location>
        <begin position="136"/>
        <end position="176"/>
    </location>
</feature>
<evidence type="ECO:0000313" key="2">
    <source>
        <dbReference type="EMBL" id="NYI78767.1"/>
    </source>
</evidence>
<proteinExistence type="predicted"/>
<sequence>MKEAADDHDVKMDKFEASSRGVLCVLYDDTDTQPILTVQARKRGDESIQSLEAAASKATDVGDPITVPDLAGMPVSQVAREEATVSGGVQVKYHVAVATEQNYIYLIYTPPANKRESADSVLRALVEDVDNNLDAALEQSKSSETTVSSEPASKPMNEESDIGVVPTASTLSSRLG</sequence>
<dbReference type="Proteomes" id="UP000564496">
    <property type="component" value="Unassembled WGS sequence"/>
</dbReference>
<comment type="caution">
    <text evidence="2">The sequence shown here is derived from an EMBL/GenBank/DDBJ whole genome shotgun (WGS) entry which is preliminary data.</text>
</comment>
<feature type="compositionally biased region" description="Polar residues" evidence="1">
    <location>
        <begin position="139"/>
        <end position="151"/>
    </location>
</feature>
<accession>A0A7Z0DNJ8</accession>
<dbReference type="EMBL" id="JACBZR010000001">
    <property type="protein sequence ID" value="NYI78767.1"/>
    <property type="molecule type" value="Genomic_DNA"/>
</dbReference>
<feature type="compositionally biased region" description="Polar residues" evidence="1">
    <location>
        <begin position="167"/>
        <end position="176"/>
    </location>
</feature>
<name>A0A7Z0DNJ8_9ACTN</name>
<protein>
    <submittedName>
        <fullName evidence="2">Uncharacterized protein</fullName>
    </submittedName>
</protein>
<gene>
    <name evidence="2" type="ORF">BJ988_003415</name>
</gene>
<organism evidence="2 3">
    <name type="scientific">Nocardioides panzhihuensis</name>
    <dbReference type="NCBI Taxonomy" id="860243"/>
    <lineage>
        <taxon>Bacteria</taxon>
        <taxon>Bacillati</taxon>
        <taxon>Actinomycetota</taxon>
        <taxon>Actinomycetes</taxon>
        <taxon>Propionibacteriales</taxon>
        <taxon>Nocardioidaceae</taxon>
        <taxon>Nocardioides</taxon>
    </lineage>
</organism>
<evidence type="ECO:0000313" key="3">
    <source>
        <dbReference type="Proteomes" id="UP000564496"/>
    </source>
</evidence>
<keyword evidence="3" id="KW-1185">Reference proteome</keyword>
<reference evidence="2 3" key="1">
    <citation type="submission" date="2020-07" db="EMBL/GenBank/DDBJ databases">
        <title>Sequencing the genomes of 1000 actinobacteria strains.</title>
        <authorList>
            <person name="Klenk H.-P."/>
        </authorList>
    </citation>
    <scope>NUCLEOTIDE SEQUENCE [LARGE SCALE GENOMIC DNA]</scope>
    <source>
        <strain evidence="2 3">DSM 26487</strain>
    </source>
</reference>
<dbReference type="AlphaFoldDB" id="A0A7Z0DNJ8"/>
<evidence type="ECO:0000256" key="1">
    <source>
        <dbReference type="SAM" id="MobiDB-lite"/>
    </source>
</evidence>
<dbReference type="RefSeq" id="WP_179659077.1">
    <property type="nucleotide sequence ID" value="NZ_JACBZR010000001.1"/>
</dbReference>